<dbReference type="GO" id="GO:0000978">
    <property type="term" value="F:RNA polymerase II cis-regulatory region sequence-specific DNA binding"/>
    <property type="evidence" value="ECO:0007669"/>
    <property type="project" value="TreeGrafter"/>
</dbReference>
<dbReference type="GO" id="GO:0000122">
    <property type="term" value="P:negative regulation of transcription by RNA polymerase II"/>
    <property type="evidence" value="ECO:0007669"/>
    <property type="project" value="EnsemblMetazoa"/>
</dbReference>
<evidence type="ECO:0000256" key="8">
    <source>
        <dbReference type="SAM" id="MobiDB-lite"/>
    </source>
</evidence>
<proteinExistence type="predicted"/>
<dbReference type="GO" id="GO:0008270">
    <property type="term" value="F:zinc ion binding"/>
    <property type="evidence" value="ECO:0007669"/>
    <property type="project" value="UniProtKB-KW"/>
</dbReference>
<name>B4G894_DROPE</name>
<dbReference type="eggNOG" id="KOG1721">
    <property type="taxonomic scope" value="Eukaryota"/>
</dbReference>
<evidence type="ECO:0000256" key="3">
    <source>
        <dbReference type="ARBA" id="ARBA00022737"/>
    </source>
</evidence>
<evidence type="ECO:0000256" key="5">
    <source>
        <dbReference type="ARBA" id="ARBA00022833"/>
    </source>
</evidence>
<evidence type="ECO:0000256" key="6">
    <source>
        <dbReference type="ARBA" id="ARBA00023242"/>
    </source>
</evidence>
<evidence type="ECO:0000313" key="10">
    <source>
        <dbReference type="EMBL" id="EDW28574.1"/>
    </source>
</evidence>
<keyword evidence="5" id="KW-0862">Zinc</keyword>
<feature type="region of interest" description="Disordered" evidence="8">
    <location>
        <begin position="173"/>
        <end position="205"/>
    </location>
</feature>
<dbReference type="GO" id="GO:0030513">
    <property type="term" value="P:positive regulation of BMP signaling pathway"/>
    <property type="evidence" value="ECO:0007669"/>
    <property type="project" value="EnsemblMetazoa"/>
</dbReference>
<evidence type="ECO:0000256" key="4">
    <source>
        <dbReference type="ARBA" id="ARBA00022771"/>
    </source>
</evidence>
<evidence type="ECO:0000259" key="9">
    <source>
        <dbReference type="PROSITE" id="PS50157"/>
    </source>
</evidence>
<dbReference type="PROSITE" id="PS00028">
    <property type="entry name" value="ZINC_FINGER_C2H2_1"/>
    <property type="match status" value="2"/>
</dbReference>
<dbReference type="InterPro" id="IPR036236">
    <property type="entry name" value="Znf_C2H2_sf"/>
</dbReference>
<dbReference type="GO" id="GO:0005634">
    <property type="term" value="C:nucleus"/>
    <property type="evidence" value="ECO:0007669"/>
    <property type="project" value="UniProtKB-SubCell"/>
</dbReference>
<evidence type="ECO:0000256" key="2">
    <source>
        <dbReference type="ARBA" id="ARBA00022723"/>
    </source>
</evidence>
<dbReference type="GO" id="GO:0048190">
    <property type="term" value="P:wing disc dorsal/ventral pattern formation"/>
    <property type="evidence" value="ECO:0007669"/>
    <property type="project" value="EnsemblMetazoa"/>
</dbReference>
<dbReference type="PANTHER" id="PTHR23235:SF174">
    <property type="entry name" value="CABUT, ISOFORM A"/>
    <property type="match status" value="1"/>
</dbReference>
<dbReference type="STRING" id="7234.B4G894"/>
<feature type="region of interest" description="Disordered" evidence="8">
    <location>
        <begin position="46"/>
        <end position="153"/>
    </location>
</feature>
<dbReference type="OMA" id="SFPECGK"/>
<dbReference type="SMR" id="B4G894"/>
<accession>B4G894</accession>
<dbReference type="Gene3D" id="3.30.160.60">
    <property type="entry name" value="Classic Zinc Finger"/>
    <property type="match status" value="3"/>
</dbReference>
<feature type="domain" description="C2H2-type" evidence="9">
    <location>
        <begin position="273"/>
        <end position="293"/>
    </location>
</feature>
<dbReference type="GO" id="GO:0007391">
    <property type="term" value="P:dorsal closure"/>
    <property type="evidence" value="ECO:0007669"/>
    <property type="project" value="EnsemblMetazoa"/>
</dbReference>
<feature type="compositionally biased region" description="Acidic residues" evidence="8">
    <location>
        <begin position="62"/>
        <end position="72"/>
    </location>
</feature>
<keyword evidence="11" id="KW-1185">Reference proteome</keyword>
<organism evidence="11">
    <name type="scientific">Drosophila persimilis</name>
    <name type="common">Fruit fly</name>
    <dbReference type="NCBI Taxonomy" id="7234"/>
    <lineage>
        <taxon>Eukaryota</taxon>
        <taxon>Metazoa</taxon>
        <taxon>Ecdysozoa</taxon>
        <taxon>Arthropoda</taxon>
        <taxon>Hexapoda</taxon>
        <taxon>Insecta</taxon>
        <taxon>Pterygota</taxon>
        <taxon>Neoptera</taxon>
        <taxon>Endopterygota</taxon>
        <taxon>Diptera</taxon>
        <taxon>Brachycera</taxon>
        <taxon>Muscomorpha</taxon>
        <taxon>Ephydroidea</taxon>
        <taxon>Drosophilidae</taxon>
        <taxon>Drosophila</taxon>
        <taxon>Sophophora</taxon>
    </lineage>
</organism>
<keyword evidence="3" id="KW-0677">Repeat</keyword>
<comment type="subcellular location">
    <subcellularLocation>
        <location evidence="1">Nucleus</location>
    </subcellularLocation>
</comment>
<feature type="domain" description="C2H2-type" evidence="9">
    <location>
        <begin position="294"/>
        <end position="323"/>
    </location>
</feature>
<sequence>MNMDTLLLPSPPATPPLRENKLENVAKDEQQVNENLLKAKLKLVAQKSQKNGGGIITPNPSDTEDEAPEMDEVPSKKPRLEQPAMTMTPPPDQQKPEEEEESKSDDEPKRVSVIMRVNSSGAVSSSQDDNSSSSSCSSSCTTATSSTVSPAMEDDYPEANVWRNLKFKMNRKRAAEVALPQPPAPVQAPAPAPTPEPAEEPQTEKTEPIAFVPPSSSILIAPPTSPSIACASQLLLLSTLSGITGREASAHYCRPGSGHPEPHLRMHFPGLRQNYFKSSHLKAHQRVHTGERPFVCKWENCDKRFSRSDELSRHKRTHTGEKKFQCGVCQKKFMRSDHLSKHVKRHNKDKANGVNRNVSVASASSAAVAALCDPTLHLRAIAPAAAVSSSVQTSLPVTQSSPATLQVYSAQDLLRLQQQSSGFSFSGVGTLLQAQR</sequence>
<evidence type="ECO:0000313" key="11">
    <source>
        <dbReference type="Proteomes" id="UP000008744"/>
    </source>
</evidence>
<evidence type="ECO:0000256" key="7">
    <source>
        <dbReference type="PROSITE-ProRule" id="PRU00042"/>
    </source>
</evidence>
<protein>
    <submittedName>
        <fullName evidence="10">Cabut</fullName>
    </submittedName>
</protein>
<dbReference type="GO" id="GO:0007472">
    <property type="term" value="P:wing disc morphogenesis"/>
    <property type="evidence" value="ECO:0007669"/>
    <property type="project" value="EnsemblMetazoa"/>
</dbReference>
<dbReference type="InterPro" id="IPR013087">
    <property type="entry name" value="Znf_C2H2_type"/>
</dbReference>
<dbReference type="GO" id="GO:0000981">
    <property type="term" value="F:DNA-binding transcription factor activity, RNA polymerase II-specific"/>
    <property type="evidence" value="ECO:0007669"/>
    <property type="project" value="TreeGrafter"/>
</dbReference>
<evidence type="ECO:0000256" key="1">
    <source>
        <dbReference type="ARBA" id="ARBA00004123"/>
    </source>
</evidence>
<dbReference type="PANTHER" id="PTHR23235">
    <property type="entry name" value="KRUEPPEL-LIKE TRANSCRIPTION FACTOR"/>
    <property type="match status" value="1"/>
</dbReference>
<dbReference type="PhylomeDB" id="B4G894"/>
<dbReference type="SMART" id="SM00355">
    <property type="entry name" value="ZnF_C2H2"/>
    <property type="match status" value="2"/>
</dbReference>
<dbReference type="Pfam" id="PF00096">
    <property type="entry name" value="zf-C2H2"/>
    <property type="match status" value="2"/>
</dbReference>
<dbReference type="Proteomes" id="UP000008744">
    <property type="component" value="Unassembled WGS sequence"/>
</dbReference>
<keyword evidence="4 7" id="KW-0863">Zinc-finger</keyword>
<feature type="compositionally biased region" description="Pro residues" evidence="8">
    <location>
        <begin position="180"/>
        <end position="196"/>
    </location>
</feature>
<reference evidence="10 11" key="1">
    <citation type="journal article" date="2007" name="Nature">
        <title>Evolution of genes and genomes on the Drosophila phylogeny.</title>
        <authorList>
            <consortium name="Drosophila 12 Genomes Consortium"/>
            <person name="Clark A.G."/>
            <person name="Eisen M.B."/>
            <person name="Smith D.R."/>
            <person name="Bergman C.M."/>
            <person name="Oliver B."/>
            <person name="Markow T.A."/>
            <person name="Kaufman T.C."/>
            <person name="Kellis M."/>
            <person name="Gelbart W."/>
            <person name="Iyer V.N."/>
            <person name="Pollard D.A."/>
            <person name="Sackton T.B."/>
            <person name="Larracuente A.M."/>
            <person name="Singh N.D."/>
            <person name="Abad J.P."/>
            <person name="Abt D.N."/>
            <person name="Adryan B."/>
            <person name="Aguade M."/>
            <person name="Akashi H."/>
            <person name="Anderson W.W."/>
            <person name="Aquadro C.F."/>
            <person name="Ardell D.H."/>
            <person name="Arguello R."/>
            <person name="Artieri C.G."/>
            <person name="Barbash D.A."/>
            <person name="Barker D."/>
            <person name="Barsanti P."/>
            <person name="Batterham P."/>
            <person name="Batzoglou S."/>
            <person name="Begun D."/>
            <person name="Bhutkar A."/>
            <person name="Blanco E."/>
            <person name="Bosak S.A."/>
            <person name="Bradley R.K."/>
            <person name="Brand A.D."/>
            <person name="Brent M.R."/>
            <person name="Brooks A.N."/>
            <person name="Brown R.H."/>
            <person name="Butlin R.K."/>
            <person name="Caggese C."/>
            <person name="Calvi B.R."/>
            <person name="Bernardo de Carvalho A."/>
            <person name="Caspi A."/>
            <person name="Castrezana S."/>
            <person name="Celniker S.E."/>
            <person name="Chang J.L."/>
            <person name="Chapple C."/>
            <person name="Chatterji S."/>
            <person name="Chinwalla A."/>
            <person name="Civetta A."/>
            <person name="Clifton S.W."/>
            <person name="Comeron J.M."/>
            <person name="Costello J.C."/>
            <person name="Coyne J.A."/>
            <person name="Daub J."/>
            <person name="David R.G."/>
            <person name="Delcher A.L."/>
            <person name="Delehaunty K."/>
            <person name="Do C.B."/>
            <person name="Ebling H."/>
            <person name="Edwards K."/>
            <person name="Eickbush T."/>
            <person name="Evans J.D."/>
            <person name="Filipski A."/>
            <person name="Findeiss S."/>
            <person name="Freyhult E."/>
            <person name="Fulton L."/>
            <person name="Fulton R."/>
            <person name="Garcia A.C."/>
            <person name="Gardiner A."/>
            <person name="Garfield D.A."/>
            <person name="Garvin B.E."/>
            <person name="Gibson G."/>
            <person name="Gilbert D."/>
            <person name="Gnerre S."/>
            <person name="Godfrey J."/>
            <person name="Good R."/>
            <person name="Gotea V."/>
            <person name="Gravely B."/>
            <person name="Greenberg A.J."/>
            <person name="Griffiths-Jones S."/>
            <person name="Gross S."/>
            <person name="Guigo R."/>
            <person name="Gustafson E.A."/>
            <person name="Haerty W."/>
            <person name="Hahn M.W."/>
            <person name="Halligan D.L."/>
            <person name="Halpern A.L."/>
            <person name="Halter G.M."/>
            <person name="Han M.V."/>
            <person name="Heger A."/>
            <person name="Hillier L."/>
            <person name="Hinrichs A.S."/>
            <person name="Holmes I."/>
            <person name="Hoskins R.A."/>
            <person name="Hubisz M.J."/>
            <person name="Hultmark D."/>
            <person name="Huntley M.A."/>
            <person name="Jaffe D.B."/>
            <person name="Jagadeeshan S."/>
            <person name="Jeck W.R."/>
            <person name="Johnson J."/>
            <person name="Jones C.D."/>
            <person name="Jordan W.C."/>
            <person name="Karpen G.H."/>
            <person name="Kataoka E."/>
            <person name="Keightley P.D."/>
            <person name="Kheradpour P."/>
            <person name="Kirkness E.F."/>
            <person name="Koerich L.B."/>
            <person name="Kristiansen K."/>
            <person name="Kudrna D."/>
            <person name="Kulathinal R.J."/>
            <person name="Kumar S."/>
            <person name="Kwok R."/>
            <person name="Lander E."/>
            <person name="Langley C.H."/>
            <person name="Lapoint R."/>
            <person name="Lazzaro B.P."/>
            <person name="Lee S.J."/>
            <person name="Levesque L."/>
            <person name="Li R."/>
            <person name="Lin C.F."/>
            <person name="Lin M.F."/>
            <person name="Lindblad-Toh K."/>
            <person name="Llopart A."/>
            <person name="Long M."/>
            <person name="Low L."/>
            <person name="Lozovsky E."/>
            <person name="Lu J."/>
            <person name="Luo M."/>
            <person name="Machado C.A."/>
            <person name="Makalowski W."/>
            <person name="Marzo M."/>
            <person name="Matsuda M."/>
            <person name="Matzkin L."/>
            <person name="McAllister B."/>
            <person name="McBride C.S."/>
            <person name="McKernan B."/>
            <person name="McKernan K."/>
            <person name="Mendez-Lago M."/>
            <person name="Minx P."/>
            <person name="Mollenhauer M.U."/>
            <person name="Montooth K."/>
            <person name="Mount S.M."/>
            <person name="Mu X."/>
            <person name="Myers E."/>
            <person name="Negre B."/>
            <person name="Newfeld S."/>
            <person name="Nielsen R."/>
            <person name="Noor M.A."/>
            <person name="O'Grady P."/>
            <person name="Pachter L."/>
            <person name="Papaceit M."/>
            <person name="Parisi M.J."/>
            <person name="Parisi M."/>
            <person name="Parts L."/>
            <person name="Pedersen J.S."/>
            <person name="Pesole G."/>
            <person name="Phillippy A.M."/>
            <person name="Ponting C.P."/>
            <person name="Pop M."/>
            <person name="Porcelli D."/>
            <person name="Powell J.R."/>
            <person name="Prohaska S."/>
            <person name="Pruitt K."/>
            <person name="Puig M."/>
            <person name="Quesneville H."/>
            <person name="Ram K.R."/>
            <person name="Rand D."/>
            <person name="Rasmussen M.D."/>
            <person name="Reed L.K."/>
            <person name="Reenan R."/>
            <person name="Reily A."/>
            <person name="Remington K.A."/>
            <person name="Rieger T.T."/>
            <person name="Ritchie M.G."/>
            <person name="Robin C."/>
            <person name="Rogers Y.H."/>
            <person name="Rohde C."/>
            <person name="Rozas J."/>
            <person name="Rubenfield M.J."/>
            <person name="Ruiz A."/>
            <person name="Russo S."/>
            <person name="Salzberg S.L."/>
            <person name="Sanchez-Gracia A."/>
            <person name="Saranga D.J."/>
            <person name="Sato H."/>
            <person name="Schaeffer S.W."/>
            <person name="Schatz M.C."/>
            <person name="Schlenke T."/>
            <person name="Schwartz R."/>
            <person name="Segarra C."/>
            <person name="Singh R.S."/>
            <person name="Sirot L."/>
            <person name="Sirota M."/>
            <person name="Sisneros N.B."/>
            <person name="Smith C.D."/>
            <person name="Smith T.F."/>
            <person name="Spieth J."/>
            <person name="Stage D.E."/>
            <person name="Stark A."/>
            <person name="Stephan W."/>
            <person name="Strausberg R.L."/>
            <person name="Strempel S."/>
            <person name="Sturgill D."/>
            <person name="Sutton G."/>
            <person name="Sutton G.G."/>
            <person name="Tao W."/>
            <person name="Teichmann S."/>
            <person name="Tobari Y.N."/>
            <person name="Tomimura Y."/>
            <person name="Tsolas J.M."/>
            <person name="Valente V.L."/>
            <person name="Venter E."/>
            <person name="Venter J.C."/>
            <person name="Vicario S."/>
            <person name="Vieira F.G."/>
            <person name="Vilella A.J."/>
            <person name="Villasante A."/>
            <person name="Walenz B."/>
            <person name="Wang J."/>
            <person name="Wasserman M."/>
            <person name="Watts T."/>
            <person name="Wilson D."/>
            <person name="Wilson R.K."/>
            <person name="Wing R.A."/>
            <person name="Wolfner M.F."/>
            <person name="Wong A."/>
            <person name="Wong G.K."/>
            <person name="Wu C.I."/>
            <person name="Wu G."/>
            <person name="Yamamoto D."/>
            <person name="Yang H.P."/>
            <person name="Yang S.P."/>
            <person name="Yorke J.A."/>
            <person name="Yoshida K."/>
            <person name="Zdobnov E."/>
            <person name="Zhang P."/>
            <person name="Zhang Y."/>
            <person name="Zimin A.V."/>
            <person name="Baldwin J."/>
            <person name="Abdouelleil A."/>
            <person name="Abdulkadir J."/>
            <person name="Abebe A."/>
            <person name="Abera B."/>
            <person name="Abreu J."/>
            <person name="Acer S.C."/>
            <person name="Aftuck L."/>
            <person name="Alexander A."/>
            <person name="An P."/>
            <person name="Anderson E."/>
            <person name="Anderson S."/>
            <person name="Arachi H."/>
            <person name="Azer M."/>
            <person name="Bachantsang P."/>
            <person name="Barry A."/>
            <person name="Bayul T."/>
            <person name="Berlin A."/>
            <person name="Bessette D."/>
            <person name="Bloom T."/>
            <person name="Blye J."/>
            <person name="Boguslavskiy L."/>
            <person name="Bonnet C."/>
            <person name="Boukhgalter B."/>
            <person name="Bourzgui I."/>
            <person name="Brown A."/>
            <person name="Cahill P."/>
            <person name="Channer S."/>
            <person name="Cheshatsang Y."/>
            <person name="Chuda L."/>
            <person name="Citroen M."/>
            <person name="Collymore A."/>
            <person name="Cooke P."/>
            <person name="Costello M."/>
            <person name="D'Aco K."/>
            <person name="Daza R."/>
            <person name="De Haan G."/>
            <person name="DeGray S."/>
            <person name="DeMaso C."/>
            <person name="Dhargay N."/>
            <person name="Dooley K."/>
            <person name="Dooley E."/>
            <person name="Doricent M."/>
            <person name="Dorje P."/>
            <person name="Dorjee K."/>
            <person name="Dupes A."/>
            <person name="Elong R."/>
            <person name="Falk J."/>
            <person name="Farina A."/>
            <person name="Faro S."/>
            <person name="Ferguson D."/>
            <person name="Fisher S."/>
            <person name="Foley C.D."/>
            <person name="Franke A."/>
            <person name="Friedrich D."/>
            <person name="Gadbois L."/>
            <person name="Gearin G."/>
            <person name="Gearin C.R."/>
            <person name="Giannoukos G."/>
            <person name="Goode T."/>
            <person name="Graham J."/>
            <person name="Grandbois E."/>
            <person name="Grewal S."/>
            <person name="Gyaltsen K."/>
            <person name="Hafez N."/>
            <person name="Hagos B."/>
            <person name="Hall J."/>
            <person name="Henson C."/>
            <person name="Hollinger A."/>
            <person name="Honan T."/>
            <person name="Huard M.D."/>
            <person name="Hughes L."/>
            <person name="Hurhula B."/>
            <person name="Husby M.E."/>
            <person name="Kamat A."/>
            <person name="Kanga B."/>
            <person name="Kashin S."/>
            <person name="Khazanovich D."/>
            <person name="Kisner P."/>
            <person name="Lance K."/>
            <person name="Lara M."/>
            <person name="Lee W."/>
            <person name="Lennon N."/>
            <person name="Letendre F."/>
            <person name="LeVine R."/>
            <person name="Lipovsky A."/>
            <person name="Liu X."/>
            <person name="Liu J."/>
            <person name="Liu S."/>
            <person name="Lokyitsang T."/>
            <person name="Lokyitsang Y."/>
            <person name="Lubonja R."/>
            <person name="Lui A."/>
            <person name="MacDonald P."/>
            <person name="Magnisalis V."/>
            <person name="Maru K."/>
            <person name="Matthews C."/>
            <person name="McCusker W."/>
            <person name="McDonough S."/>
            <person name="Mehta T."/>
            <person name="Meldrim J."/>
            <person name="Meneus L."/>
            <person name="Mihai O."/>
            <person name="Mihalev A."/>
            <person name="Mihova T."/>
            <person name="Mittelman R."/>
            <person name="Mlenga V."/>
            <person name="Montmayeur A."/>
            <person name="Mulrain L."/>
            <person name="Navidi A."/>
            <person name="Naylor J."/>
            <person name="Negash T."/>
            <person name="Nguyen T."/>
            <person name="Nguyen N."/>
            <person name="Nicol R."/>
            <person name="Norbu C."/>
            <person name="Norbu N."/>
            <person name="Novod N."/>
            <person name="O'Neill B."/>
            <person name="Osman S."/>
            <person name="Markiewicz E."/>
            <person name="Oyono O.L."/>
            <person name="Patti C."/>
            <person name="Phunkhang P."/>
            <person name="Pierre F."/>
            <person name="Priest M."/>
            <person name="Raghuraman S."/>
            <person name="Rege F."/>
            <person name="Reyes R."/>
            <person name="Rise C."/>
            <person name="Rogov P."/>
            <person name="Ross K."/>
            <person name="Ryan E."/>
            <person name="Settipalli S."/>
            <person name="Shea T."/>
            <person name="Sherpa N."/>
            <person name="Shi L."/>
            <person name="Shih D."/>
            <person name="Sparrow T."/>
            <person name="Spaulding J."/>
            <person name="Stalker J."/>
            <person name="Stange-Thomann N."/>
            <person name="Stavropoulos S."/>
            <person name="Stone C."/>
            <person name="Strader C."/>
            <person name="Tesfaye S."/>
            <person name="Thomson T."/>
            <person name="Thoulutsang Y."/>
            <person name="Thoulutsang D."/>
            <person name="Topham K."/>
            <person name="Topping I."/>
            <person name="Tsamla T."/>
            <person name="Vassiliev H."/>
            <person name="Vo A."/>
            <person name="Wangchuk T."/>
            <person name="Wangdi T."/>
            <person name="Weiand M."/>
            <person name="Wilkinson J."/>
            <person name="Wilson A."/>
            <person name="Yadav S."/>
            <person name="Young G."/>
            <person name="Yu Q."/>
            <person name="Zembek L."/>
            <person name="Zhong D."/>
            <person name="Zimmer A."/>
            <person name="Zwirko Z."/>
            <person name="Jaffe D.B."/>
            <person name="Alvarez P."/>
            <person name="Brockman W."/>
            <person name="Butler J."/>
            <person name="Chin C."/>
            <person name="Gnerre S."/>
            <person name="Grabherr M."/>
            <person name="Kleber M."/>
            <person name="Mauceli E."/>
            <person name="MacCallum I."/>
        </authorList>
    </citation>
    <scope>NUCLEOTIDE SEQUENCE [LARGE SCALE GENOMIC DNA]</scope>
    <source>
        <strain evidence="11">MSH-3 / Tucson 14011-0111.49</strain>
    </source>
</reference>
<dbReference type="GO" id="GO:0007423">
    <property type="term" value="P:sensory organ development"/>
    <property type="evidence" value="ECO:0007669"/>
    <property type="project" value="EnsemblMetazoa"/>
</dbReference>
<dbReference type="AlphaFoldDB" id="B4G894"/>
<dbReference type="FunFam" id="3.30.160.60:FF:001110">
    <property type="entry name" value="Krueppel factor 13"/>
    <property type="match status" value="1"/>
</dbReference>
<dbReference type="HOGENOM" id="CLU_041729_0_0_1"/>
<dbReference type="PROSITE" id="PS50157">
    <property type="entry name" value="ZINC_FINGER_C2H2_2"/>
    <property type="match status" value="3"/>
</dbReference>
<keyword evidence="6" id="KW-0539">Nucleus</keyword>
<dbReference type="FunFam" id="3.30.160.60:FF:000018">
    <property type="entry name" value="Krueppel-like factor 15"/>
    <property type="match status" value="1"/>
</dbReference>
<dbReference type="EMBL" id="CH479180">
    <property type="protein sequence ID" value="EDW28574.1"/>
    <property type="molecule type" value="Genomic_DNA"/>
</dbReference>
<feature type="compositionally biased region" description="Low complexity" evidence="8">
    <location>
        <begin position="118"/>
        <end position="149"/>
    </location>
</feature>
<dbReference type="OrthoDB" id="4748970at2759"/>
<keyword evidence="2" id="KW-0479">Metal-binding</keyword>
<dbReference type="SUPFAM" id="SSF57667">
    <property type="entry name" value="beta-beta-alpha zinc fingers"/>
    <property type="match status" value="1"/>
</dbReference>
<gene>
    <name evidence="10" type="primary">Dper\cbt</name>
    <name evidence="10" type="ORF">Dper_GL19259</name>
</gene>
<feature type="domain" description="C2H2-type" evidence="9">
    <location>
        <begin position="324"/>
        <end position="351"/>
    </location>
</feature>